<organism evidence="1 2">
    <name type="scientific">Aspergillus tanneri</name>
    <dbReference type="NCBI Taxonomy" id="1220188"/>
    <lineage>
        <taxon>Eukaryota</taxon>
        <taxon>Fungi</taxon>
        <taxon>Dikarya</taxon>
        <taxon>Ascomycota</taxon>
        <taxon>Pezizomycotina</taxon>
        <taxon>Eurotiomycetes</taxon>
        <taxon>Eurotiomycetidae</taxon>
        <taxon>Eurotiales</taxon>
        <taxon>Aspergillaceae</taxon>
        <taxon>Aspergillus</taxon>
        <taxon>Aspergillus subgen. Circumdati</taxon>
    </lineage>
</organism>
<name>A0A4S3JVZ1_9EURO</name>
<dbReference type="EMBL" id="SOSA01000015">
    <property type="protein sequence ID" value="THC99587.1"/>
    <property type="molecule type" value="Genomic_DNA"/>
</dbReference>
<evidence type="ECO:0000313" key="1">
    <source>
        <dbReference type="EMBL" id="THC99587.1"/>
    </source>
</evidence>
<gene>
    <name evidence="1" type="ORF">EYZ11_000956</name>
</gene>
<dbReference type="VEuPathDB" id="FungiDB:EYZ11_000956"/>
<proteinExistence type="predicted"/>
<protein>
    <submittedName>
        <fullName evidence="1">Uncharacterized protein</fullName>
    </submittedName>
</protein>
<dbReference type="Proteomes" id="UP000308092">
    <property type="component" value="Unassembled WGS sequence"/>
</dbReference>
<reference evidence="1 2" key="1">
    <citation type="submission" date="2019-03" db="EMBL/GenBank/DDBJ databases">
        <title>The genome sequence of a newly discovered highly antifungal drug resistant Aspergillus species, Aspergillus tanneri NIH 1004.</title>
        <authorList>
            <person name="Mounaud S."/>
            <person name="Singh I."/>
            <person name="Joardar V."/>
            <person name="Pakala S."/>
            <person name="Pakala S."/>
            <person name="Venepally P."/>
            <person name="Hoover J."/>
            <person name="Nierman W."/>
            <person name="Chung J."/>
            <person name="Losada L."/>
        </authorList>
    </citation>
    <scope>NUCLEOTIDE SEQUENCE [LARGE SCALE GENOMIC DNA]</scope>
    <source>
        <strain evidence="1 2">NIH1004</strain>
    </source>
</reference>
<sequence>MTFSIRDYSDLALLFLNLCNAGGRAAYSPKPVTKMPQFVGK</sequence>
<dbReference type="AlphaFoldDB" id="A0A4S3JVZ1"/>
<accession>A0A4S3JVZ1</accession>
<keyword evidence="2" id="KW-1185">Reference proteome</keyword>
<evidence type="ECO:0000313" key="2">
    <source>
        <dbReference type="Proteomes" id="UP000308092"/>
    </source>
</evidence>
<comment type="caution">
    <text evidence="1">The sequence shown here is derived from an EMBL/GenBank/DDBJ whole genome shotgun (WGS) entry which is preliminary data.</text>
</comment>